<evidence type="ECO:0000256" key="10">
    <source>
        <dbReference type="ARBA" id="ARBA00038976"/>
    </source>
</evidence>
<dbReference type="Pfam" id="PF07687">
    <property type="entry name" value="M20_dimer"/>
    <property type="match status" value="1"/>
</dbReference>
<comment type="catalytic activity">
    <reaction evidence="9">
        <text>Hydrolysis of dipeptides, preferentially hydrophobic dipeptides including prolyl amino acids.</text>
        <dbReference type="EC" id="3.4.13.18"/>
    </reaction>
</comment>
<dbReference type="EC" id="3.4.13.18" evidence="10"/>
<keyword evidence="19" id="KW-0224">Dipeptidase</keyword>
<evidence type="ECO:0000256" key="14">
    <source>
        <dbReference type="ARBA" id="ARBA00075285"/>
    </source>
</evidence>
<evidence type="ECO:0000256" key="6">
    <source>
        <dbReference type="ARBA" id="ARBA00022833"/>
    </source>
</evidence>
<keyword evidence="8" id="KW-0170">Cobalt</keyword>
<keyword evidence="20" id="KW-1185">Reference proteome</keyword>
<evidence type="ECO:0000256" key="7">
    <source>
        <dbReference type="ARBA" id="ARBA00023049"/>
    </source>
</evidence>
<dbReference type="SUPFAM" id="SSF55031">
    <property type="entry name" value="Bacterial exopeptidase dimerisation domain"/>
    <property type="match status" value="1"/>
</dbReference>
<organism evidence="19 20">
    <name type="scientific">Anaerosolibacter carboniphilus</name>
    <dbReference type="NCBI Taxonomy" id="1417629"/>
    <lineage>
        <taxon>Bacteria</taxon>
        <taxon>Bacillati</taxon>
        <taxon>Bacillota</taxon>
        <taxon>Clostridia</taxon>
        <taxon>Peptostreptococcales</taxon>
        <taxon>Thermotaleaceae</taxon>
        <taxon>Anaerosolibacter</taxon>
    </lineage>
</organism>
<dbReference type="GO" id="GO:0006508">
    <property type="term" value="P:proteolysis"/>
    <property type="evidence" value="ECO:0007669"/>
    <property type="project" value="UniProtKB-KW"/>
</dbReference>
<dbReference type="FunFam" id="3.40.630.10:FF:000072">
    <property type="entry name" value="Aminoacyl-histidine dipeptidase"/>
    <property type="match status" value="1"/>
</dbReference>
<dbReference type="AlphaFoldDB" id="A0A841KXS3"/>
<evidence type="ECO:0000259" key="18">
    <source>
        <dbReference type="Pfam" id="PF07687"/>
    </source>
</evidence>
<protein>
    <recommendedName>
        <fullName evidence="13">Cytosol non-specific dipeptidase</fullName>
        <ecNumber evidence="10">3.4.13.18</ecNumber>
    </recommendedName>
    <alternativeName>
        <fullName evidence="16">Aminoacyl-histidine dipeptidase</fullName>
    </alternativeName>
    <alternativeName>
        <fullName evidence="15">Beta-alanyl-histidine dipeptidase</fullName>
    </alternativeName>
    <alternativeName>
        <fullName evidence="14">Carnosinase</fullName>
    </alternativeName>
    <alternativeName>
        <fullName evidence="11">Peptidase D</fullName>
    </alternativeName>
    <alternativeName>
        <fullName evidence="17">Xaa-His dipeptidase</fullName>
    </alternativeName>
</protein>
<dbReference type="PIRSF" id="PIRSF016599">
    <property type="entry name" value="Xaa-His_dipept"/>
    <property type="match status" value="1"/>
</dbReference>
<dbReference type="SUPFAM" id="SSF53187">
    <property type="entry name" value="Zn-dependent exopeptidases"/>
    <property type="match status" value="1"/>
</dbReference>
<keyword evidence="3" id="KW-0645">Protease</keyword>
<dbReference type="CDD" id="cd03890">
    <property type="entry name" value="M20_pepD"/>
    <property type="match status" value="1"/>
</dbReference>
<dbReference type="GO" id="GO:0005829">
    <property type="term" value="C:cytosol"/>
    <property type="evidence" value="ECO:0007669"/>
    <property type="project" value="TreeGrafter"/>
</dbReference>
<keyword evidence="5 19" id="KW-0378">Hydrolase</keyword>
<evidence type="ECO:0000313" key="19">
    <source>
        <dbReference type="EMBL" id="MBB6218434.1"/>
    </source>
</evidence>
<comment type="similarity">
    <text evidence="12">Belongs to the peptidase M20C family.</text>
</comment>
<dbReference type="PANTHER" id="PTHR43501">
    <property type="entry name" value="CYTOSOL NON-SPECIFIC DIPEPTIDASE"/>
    <property type="match status" value="1"/>
</dbReference>
<dbReference type="InterPro" id="IPR002933">
    <property type="entry name" value="Peptidase_M20"/>
</dbReference>
<evidence type="ECO:0000256" key="2">
    <source>
        <dbReference type="ARBA" id="ARBA00001947"/>
    </source>
</evidence>
<evidence type="ECO:0000313" key="20">
    <source>
        <dbReference type="Proteomes" id="UP000579281"/>
    </source>
</evidence>
<keyword evidence="6" id="KW-0862">Zinc</keyword>
<dbReference type="PANTHER" id="PTHR43501:SF1">
    <property type="entry name" value="CYTOSOL NON-SPECIFIC DIPEPTIDASE"/>
    <property type="match status" value="1"/>
</dbReference>
<accession>A0A841KXS3</accession>
<gene>
    <name evidence="19" type="ORF">HNQ80_004598</name>
</gene>
<evidence type="ECO:0000256" key="13">
    <source>
        <dbReference type="ARBA" id="ARBA00071271"/>
    </source>
</evidence>
<dbReference type="Pfam" id="PF01546">
    <property type="entry name" value="Peptidase_M20"/>
    <property type="match status" value="1"/>
</dbReference>
<evidence type="ECO:0000256" key="1">
    <source>
        <dbReference type="ARBA" id="ARBA00001941"/>
    </source>
</evidence>
<evidence type="ECO:0000256" key="16">
    <source>
        <dbReference type="ARBA" id="ARBA00077688"/>
    </source>
</evidence>
<name>A0A841KXS3_9FIRM</name>
<dbReference type="InterPro" id="IPR011650">
    <property type="entry name" value="Peptidase_M20_dimer"/>
</dbReference>
<comment type="caution">
    <text evidence="19">The sequence shown here is derived from an EMBL/GenBank/DDBJ whole genome shotgun (WGS) entry which is preliminary data.</text>
</comment>
<keyword evidence="4" id="KW-0479">Metal-binding</keyword>
<dbReference type="InterPro" id="IPR001160">
    <property type="entry name" value="Peptidase_M20C"/>
</dbReference>
<evidence type="ECO:0000256" key="12">
    <source>
        <dbReference type="ARBA" id="ARBA00061423"/>
    </source>
</evidence>
<evidence type="ECO:0000256" key="11">
    <source>
        <dbReference type="ARBA" id="ARBA00044252"/>
    </source>
</evidence>
<sequence>MSVSINQLRPQAVFHYFEEISKIPHGSGNEKAISDYLVDFAKQHGLEVIQDPAMNIIIKKGPSLGYENAPTVIIQGHMDMVCEKNKDTVHDFEKDPLQLRVIEDMLYATNTTLGADNGIAIAYALAILAANDIPHPPLEVLVTVEEETGMGGAMTIDPSHLKGSILINIDSEEEGHLLVSCAGGVRTKHILSIAWEDVKAGTDTYGIRIRGLKGGHSGMEIDKGRGNANKLMGRILNDLSTVCQFQIIDINGGSKMNAIPRECDALLSVSQEDEQALKTKIEEWNQLLKNELRVSDPDVVVKLDRVDDEIKKVFSKDTTHKVIASLVLIPNGVQTMSMDIQGLVESSTNLGVVTTDQDMVRFESAIRSSVRSLKYKILNEAKMVAKILDCELKADSDYPEWSYNPDSKIRPLFQKVYEEKYGEEAKIIAIHAGVECGLFKEKMEHLDMISFGPNMYDVHTPNEHLSISSTERTWDYLLSVLKEIK</sequence>
<evidence type="ECO:0000256" key="8">
    <source>
        <dbReference type="ARBA" id="ARBA00023285"/>
    </source>
</evidence>
<comment type="cofactor">
    <cofactor evidence="2">
        <name>Zn(2+)</name>
        <dbReference type="ChEBI" id="CHEBI:29105"/>
    </cofactor>
</comment>
<comment type="cofactor">
    <cofactor evidence="1">
        <name>Co(2+)</name>
        <dbReference type="ChEBI" id="CHEBI:48828"/>
    </cofactor>
</comment>
<evidence type="ECO:0000256" key="4">
    <source>
        <dbReference type="ARBA" id="ARBA00022723"/>
    </source>
</evidence>
<dbReference type="Gene3D" id="3.40.630.10">
    <property type="entry name" value="Zn peptidases"/>
    <property type="match status" value="2"/>
</dbReference>
<reference evidence="19 20" key="1">
    <citation type="submission" date="2020-08" db="EMBL/GenBank/DDBJ databases">
        <title>Genomic Encyclopedia of Type Strains, Phase IV (KMG-IV): sequencing the most valuable type-strain genomes for metagenomic binning, comparative biology and taxonomic classification.</title>
        <authorList>
            <person name="Goeker M."/>
        </authorList>
    </citation>
    <scope>NUCLEOTIDE SEQUENCE [LARGE SCALE GENOMIC DNA]</scope>
    <source>
        <strain evidence="19 20">DSM 103526</strain>
    </source>
</reference>
<evidence type="ECO:0000256" key="15">
    <source>
        <dbReference type="ARBA" id="ARBA00076004"/>
    </source>
</evidence>
<keyword evidence="7" id="KW-0482">Metalloprotease</keyword>
<dbReference type="EMBL" id="JACHEN010000038">
    <property type="protein sequence ID" value="MBB6218434.1"/>
    <property type="molecule type" value="Genomic_DNA"/>
</dbReference>
<dbReference type="FunFam" id="3.40.630.10:FF:000015">
    <property type="entry name" value="Aminoacyl-histidine dipeptidase PepD"/>
    <property type="match status" value="1"/>
</dbReference>
<dbReference type="PRINTS" id="PR00934">
    <property type="entry name" value="XHISDIPTASE"/>
</dbReference>
<dbReference type="Proteomes" id="UP000579281">
    <property type="component" value="Unassembled WGS sequence"/>
</dbReference>
<proteinExistence type="inferred from homology"/>
<evidence type="ECO:0000256" key="9">
    <source>
        <dbReference type="ARBA" id="ARBA00036421"/>
    </source>
</evidence>
<evidence type="ECO:0000256" key="17">
    <source>
        <dbReference type="ARBA" id="ARBA00078074"/>
    </source>
</evidence>
<dbReference type="InterPro" id="IPR036264">
    <property type="entry name" value="Bact_exopeptidase_dim_dom"/>
</dbReference>
<evidence type="ECO:0000256" key="5">
    <source>
        <dbReference type="ARBA" id="ARBA00022801"/>
    </source>
</evidence>
<feature type="domain" description="Peptidase M20 dimerisation" evidence="18">
    <location>
        <begin position="209"/>
        <end position="293"/>
    </location>
</feature>
<dbReference type="GO" id="GO:0070573">
    <property type="term" value="F:metallodipeptidase activity"/>
    <property type="evidence" value="ECO:0007669"/>
    <property type="project" value="TreeGrafter"/>
</dbReference>
<evidence type="ECO:0000256" key="3">
    <source>
        <dbReference type="ARBA" id="ARBA00022670"/>
    </source>
</evidence>
<dbReference type="NCBIfam" id="TIGR01893">
    <property type="entry name" value="aa-his-dipept"/>
    <property type="match status" value="1"/>
</dbReference>
<dbReference type="GO" id="GO:0046872">
    <property type="term" value="F:metal ion binding"/>
    <property type="evidence" value="ECO:0007669"/>
    <property type="project" value="UniProtKB-KW"/>
</dbReference>